<gene>
    <name evidence="2" type="ORF">KC729_00240</name>
</gene>
<evidence type="ECO:0000256" key="1">
    <source>
        <dbReference type="SAM" id="Phobius"/>
    </source>
</evidence>
<comment type="caution">
    <text evidence="2">The sequence shown here is derived from an EMBL/GenBank/DDBJ whole genome shotgun (WGS) entry which is preliminary data.</text>
</comment>
<dbReference type="Proteomes" id="UP000697710">
    <property type="component" value="Unassembled WGS sequence"/>
</dbReference>
<evidence type="ECO:0000313" key="2">
    <source>
        <dbReference type="EMBL" id="MCA9726079.1"/>
    </source>
</evidence>
<feature type="transmembrane region" description="Helical" evidence="1">
    <location>
        <begin position="152"/>
        <end position="170"/>
    </location>
</feature>
<reference evidence="2" key="1">
    <citation type="submission" date="2020-04" db="EMBL/GenBank/DDBJ databases">
        <authorList>
            <person name="Zhang T."/>
        </authorList>
    </citation>
    <scope>NUCLEOTIDE SEQUENCE</scope>
    <source>
        <strain evidence="2">HKST-UBA01</strain>
    </source>
</reference>
<accession>A0A956LV70</accession>
<evidence type="ECO:0008006" key="4">
    <source>
        <dbReference type="Google" id="ProtNLM"/>
    </source>
</evidence>
<dbReference type="AlphaFoldDB" id="A0A956LV70"/>
<protein>
    <recommendedName>
        <fullName evidence="4">Glycosyltransferase RgtA/B/C/D-like domain-containing protein</fullName>
    </recommendedName>
</protein>
<keyword evidence="1" id="KW-0812">Transmembrane</keyword>
<keyword evidence="1" id="KW-1133">Transmembrane helix</keyword>
<sequence>MTPQTPKRPHDTGNRPLEVLQLGLLAAYAIYYLWLAFGTPIELVVNGTIDDSYYYLEVARNLAAGLGSTFDGTAELTNGYHPLWMGLLVPLYALVHDPELGLRCALLISGAFGTGMLLILRRVLNRAVGKWGGTVMLVLFAWPRFFGLTQNVLETALLLFLYAWIFRLFVSGRLDSTHRRVGLGLLLGLAMLARLDTVFLIFSVGCWVVWEWGRGRTLWRALSVDHSGGEPPTSSQRPLASSWGRFRSHLPLACAAIPVLPYLVWNLVVFHHLQPVSGAMKTSFPDPGIHLRPFRDFPEYLILILVALGISLWGLSRASSRYTRGLWVFSFAALLHAVYTAVFMVWAVDRWHFALLVFLGLTALPVLGQRILDRLPSPVAWTGIGVAIVGAVAVQFYSFGLRHGRYQADTYAVSIWVRDHVPSDAVLAATDSGVLAYFSERSTVNLDGLINSFDYLEILRRGNGAVETYLRRKGVGYLLDQVAYDLDDVLSGTYESRRIRIAYKPGSRIAAEFIVRPEDEVYRRNTLCRRDLGSAQVEPNAIILYRIQP</sequence>
<keyword evidence="1" id="KW-0472">Membrane</keyword>
<feature type="transmembrane region" description="Helical" evidence="1">
    <location>
        <begin position="250"/>
        <end position="270"/>
    </location>
</feature>
<feature type="transmembrane region" description="Helical" evidence="1">
    <location>
        <begin position="327"/>
        <end position="346"/>
    </location>
</feature>
<proteinExistence type="predicted"/>
<name>A0A956LV70_UNCEI</name>
<feature type="transmembrane region" description="Helical" evidence="1">
    <location>
        <begin position="20"/>
        <end position="37"/>
    </location>
</feature>
<organism evidence="2 3">
    <name type="scientific">Eiseniibacteriota bacterium</name>
    <dbReference type="NCBI Taxonomy" id="2212470"/>
    <lineage>
        <taxon>Bacteria</taxon>
        <taxon>Candidatus Eiseniibacteriota</taxon>
    </lineage>
</organism>
<feature type="transmembrane region" description="Helical" evidence="1">
    <location>
        <begin position="297"/>
        <end position="315"/>
    </location>
</feature>
<feature type="transmembrane region" description="Helical" evidence="1">
    <location>
        <begin position="378"/>
        <end position="397"/>
    </location>
</feature>
<reference evidence="2" key="2">
    <citation type="journal article" date="2021" name="Microbiome">
        <title>Successional dynamics and alternative stable states in a saline activated sludge microbial community over 9 years.</title>
        <authorList>
            <person name="Wang Y."/>
            <person name="Ye J."/>
            <person name="Ju F."/>
            <person name="Liu L."/>
            <person name="Boyd J.A."/>
            <person name="Deng Y."/>
            <person name="Parks D.H."/>
            <person name="Jiang X."/>
            <person name="Yin X."/>
            <person name="Woodcroft B.J."/>
            <person name="Tyson G.W."/>
            <person name="Hugenholtz P."/>
            <person name="Polz M.F."/>
            <person name="Zhang T."/>
        </authorList>
    </citation>
    <scope>NUCLEOTIDE SEQUENCE</scope>
    <source>
        <strain evidence="2">HKST-UBA01</strain>
    </source>
</reference>
<evidence type="ECO:0000313" key="3">
    <source>
        <dbReference type="Proteomes" id="UP000697710"/>
    </source>
</evidence>
<feature type="transmembrane region" description="Helical" evidence="1">
    <location>
        <begin position="353"/>
        <end position="372"/>
    </location>
</feature>
<feature type="transmembrane region" description="Helical" evidence="1">
    <location>
        <begin position="100"/>
        <end position="120"/>
    </location>
</feature>
<feature type="transmembrane region" description="Helical" evidence="1">
    <location>
        <begin position="182"/>
        <end position="210"/>
    </location>
</feature>
<feature type="transmembrane region" description="Helical" evidence="1">
    <location>
        <begin position="127"/>
        <end position="146"/>
    </location>
</feature>
<dbReference type="EMBL" id="JAGQHR010000002">
    <property type="protein sequence ID" value="MCA9726079.1"/>
    <property type="molecule type" value="Genomic_DNA"/>
</dbReference>